<accession>A0ABT5FC50</accession>
<evidence type="ECO:0000313" key="1">
    <source>
        <dbReference type="EMBL" id="MDC2889124.1"/>
    </source>
</evidence>
<evidence type="ECO:0008006" key="3">
    <source>
        <dbReference type="Google" id="ProtNLM"/>
    </source>
</evidence>
<evidence type="ECO:0000313" key="2">
    <source>
        <dbReference type="Proteomes" id="UP001528411"/>
    </source>
</evidence>
<dbReference type="RefSeq" id="WP_272180626.1">
    <property type="nucleotide sequence ID" value="NZ_JAQOMS010000002.1"/>
</dbReference>
<sequence>MNKLIIKLFANRLSVFYLFLFTLITFNYWPSWAEKFSYQFTDLEISLLHKLGYHHEIDDRVVVLDVDDKSIDDFGRWPYHVV</sequence>
<organism evidence="1 2">
    <name type="scientific">Psychrosphaera algicola</name>
    <dbReference type="NCBI Taxonomy" id="3023714"/>
    <lineage>
        <taxon>Bacteria</taxon>
        <taxon>Pseudomonadati</taxon>
        <taxon>Pseudomonadota</taxon>
        <taxon>Gammaproteobacteria</taxon>
        <taxon>Alteromonadales</taxon>
        <taxon>Pseudoalteromonadaceae</taxon>
        <taxon>Psychrosphaera</taxon>
    </lineage>
</organism>
<keyword evidence="2" id="KW-1185">Reference proteome</keyword>
<gene>
    <name evidence="1" type="ORF">PN838_10570</name>
</gene>
<proteinExistence type="predicted"/>
<protein>
    <recommendedName>
        <fullName evidence="3">CHASE2 domain-containing protein</fullName>
    </recommendedName>
</protein>
<name>A0ABT5FC50_9GAMM</name>
<dbReference type="Proteomes" id="UP001528411">
    <property type="component" value="Unassembled WGS sequence"/>
</dbReference>
<comment type="caution">
    <text evidence="1">The sequence shown here is derived from an EMBL/GenBank/DDBJ whole genome shotgun (WGS) entry which is preliminary data.</text>
</comment>
<dbReference type="EMBL" id="JAQOMS010000002">
    <property type="protein sequence ID" value="MDC2889124.1"/>
    <property type="molecule type" value="Genomic_DNA"/>
</dbReference>
<reference evidence="1 2" key="1">
    <citation type="submission" date="2023-01" db="EMBL/GenBank/DDBJ databases">
        <title>Psychrosphaera sp. nov., isolated from marine algae.</title>
        <authorList>
            <person name="Bayburt H."/>
            <person name="Choi B.J."/>
            <person name="Kim J.M."/>
            <person name="Choi D.G."/>
            <person name="Jeon C.O."/>
        </authorList>
    </citation>
    <scope>NUCLEOTIDE SEQUENCE [LARGE SCALE GENOMIC DNA]</scope>
    <source>
        <strain evidence="1 2">G1-22</strain>
    </source>
</reference>